<protein>
    <recommendedName>
        <fullName evidence="3">RRM domain-containing protein</fullName>
    </recommendedName>
</protein>
<dbReference type="InterPro" id="IPR000504">
    <property type="entry name" value="RRM_dom"/>
</dbReference>
<feature type="compositionally biased region" description="Basic and acidic residues" evidence="2">
    <location>
        <begin position="233"/>
        <end position="262"/>
    </location>
</feature>
<dbReference type="Proteomes" id="UP001291623">
    <property type="component" value="Unassembled WGS sequence"/>
</dbReference>
<reference evidence="4" key="1">
    <citation type="submission" date="2023-12" db="EMBL/GenBank/DDBJ databases">
        <title>Genome assembly of Anisodus tanguticus.</title>
        <authorList>
            <person name="Wang Y.-J."/>
        </authorList>
    </citation>
    <scope>NUCLEOTIDE SEQUENCE</scope>
    <source>
        <strain evidence="4">KB-2021</strain>
        <tissue evidence="4">Leaf</tissue>
    </source>
</reference>
<dbReference type="AlphaFoldDB" id="A0AAE1QMU3"/>
<feature type="domain" description="RRM" evidence="3">
    <location>
        <begin position="325"/>
        <end position="397"/>
    </location>
</feature>
<feature type="region of interest" description="Disordered" evidence="2">
    <location>
        <begin position="1"/>
        <end position="24"/>
    </location>
</feature>
<evidence type="ECO:0000313" key="5">
    <source>
        <dbReference type="Proteomes" id="UP001291623"/>
    </source>
</evidence>
<dbReference type="InterPro" id="IPR036291">
    <property type="entry name" value="NAD(P)-bd_dom_sf"/>
</dbReference>
<dbReference type="GO" id="GO:0003723">
    <property type="term" value="F:RNA binding"/>
    <property type="evidence" value="ECO:0007669"/>
    <property type="project" value="UniProtKB-UniRule"/>
</dbReference>
<gene>
    <name evidence="4" type="ORF">RND71_043663</name>
</gene>
<dbReference type="SMART" id="SM00360">
    <property type="entry name" value="RRM"/>
    <property type="match status" value="1"/>
</dbReference>
<dbReference type="Pfam" id="PF00076">
    <property type="entry name" value="RRM_1"/>
    <property type="match status" value="1"/>
</dbReference>
<dbReference type="PANTHER" id="PTHR23140:SF4">
    <property type="entry name" value="PROTEIN CBR-NRD-1"/>
    <property type="match status" value="1"/>
</dbReference>
<feature type="compositionally biased region" description="Polar residues" evidence="2">
    <location>
        <begin position="93"/>
        <end position="103"/>
    </location>
</feature>
<dbReference type="EMBL" id="JAVYJV010000107">
    <property type="protein sequence ID" value="KAK4336659.1"/>
    <property type="molecule type" value="Genomic_DNA"/>
</dbReference>
<dbReference type="Gene3D" id="3.40.50.720">
    <property type="entry name" value="NAD(P)-binding Rossmann-like Domain"/>
    <property type="match status" value="2"/>
</dbReference>
<accession>A0AAE1QMU3</accession>
<dbReference type="PROSITE" id="PS50102">
    <property type="entry name" value="RRM"/>
    <property type="match status" value="1"/>
</dbReference>
<dbReference type="GO" id="GO:0005634">
    <property type="term" value="C:nucleus"/>
    <property type="evidence" value="ECO:0007669"/>
    <property type="project" value="TreeGrafter"/>
</dbReference>
<dbReference type="CDD" id="cd12227">
    <property type="entry name" value="RRM_SCAF4_SCAF8"/>
    <property type="match status" value="1"/>
</dbReference>
<proteinExistence type="predicted"/>
<feature type="compositionally biased region" description="Basic and acidic residues" evidence="2">
    <location>
        <begin position="201"/>
        <end position="220"/>
    </location>
</feature>
<keyword evidence="5" id="KW-1185">Reference proteome</keyword>
<dbReference type="SUPFAM" id="SSF51735">
    <property type="entry name" value="NAD(P)-binding Rossmann-fold domains"/>
    <property type="match status" value="1"/>
</dbReference>
<dbReference type="Gene3D" id="3.30.70.330">
    <property type="match status" value="1"/>
</dbReference>
<organism evidence="4 5">
    <name type="scientific">Anisodus tanguticus</name>
    <dbReference type="NCBI Taxonomy" id="243964"/>
    <lineage>
        <taxon>Eukaryota</taxon>
        <taxon>Viridiplantae</taxon>
        <taxon>Streptophyta</taxon>
        <taxon>Embryophyta</taxon>
        <taxon>Tracheophyta</taxon>
        <taxon>Spermatophyta</taxon>
        <taxon>Magnoliopsida</taxon>
        <taxon>eudicotyledons</taxon>
        <taxon>Gunneridae</taxon>
        <taxon>Pentapetalae</taxon>
        <taxon>asterids</taxon>
        <taxon>lamiids</taxon>
        <taxon>Solanales</taxon>
        <taxon>Solanaceae</taxon>
        <taxon>Solanoideae</taxon>
        <taxon>Hyoscyameae</taxon>
        <taxon>Anisodus</taxon>
    </lineage>
</organism>
<dbReference type="PANTHER" id="PTHR23140">
    <property type="entry name" value="RNA PROCESSING PROTEIN LD23810P"/>
    <property type="match status" value="1"/>
</dbReference>
<dbReference type="InterPro" id="IPR012677">
    <property type="entry name" value="Nucleotide-bd_a/b_plait_sf"/>
</dbReference>
<evidence type="ECO:0000256" key="2">
    <source>
        <dbReference type="SAM" id="MobiDB-lite"/>
    </source>
</evidence>
<comment type="caution">
    <text evidence="4">The sequence shown here is derived from an EMBL/GenBank/DDBJ whole genome shotgun (WGS) entry which is preliminary data.</text>
</comment>
<dbReference type="InterPro" id="IPR051485">
    <property type="entry name" value="SR-CTD_assoc_factor"/>
</dbReference>
<feature type="compositionally biased region" description="Polar residues" evidence="2">
    <location>
        <begin position="10"/>
        <end position="24"/>
    </location>
</feature>
<sequence length="653" mass="73158">MANPNADLKQVSSSPLNENNKNDNASQDANIVMHLQQLASTLGLSKNSNGSNMSMGNDNQIRFNKKLLDFDYGDDDDDEKGETPTESEPPLSMSMTGTSSEDLNANPLALSMAQNLLSNPELFQKLKQSIAMQSDSMKNDVFDNNSSSFFNSNNNNDFTEQLYNLRDSLKLVQSKSNNSNFMKDQNTDFDLNQNLNQNKINSHDKRESFDKNDSNKDLKSRISSSPTRKYSSKHRESTRSSRKEERISYRNDKSRNDRERRDKRNSRERKSHRSRSRSPRISSTKKDMNFQTISSAELKEKERERERRKKGLPNVKKNYVTICSTTLWLGHLPKSTTEVDISDAFGEYGTINTIDLISARGCAYVCMNRRQDAFKALQNLKNLKLHGSHLKMAWAPGKGMKGKEFKDYWDVEVGVSMIPYEKLNSDTDFELLEDGSMIDEESMPPSLLEIRNKKLKENKQQNESVNNTTNPIVSNIPIVSMPSVPNPFSLSIPSGLVPLPPLGPPPLGPPMLGKLAGKTIFISGGSRGIGKEIAIKAARDGANVTIAAKTVDPHPKLEGTIYTAAKERMAEEFKDDGIAFNALWPKTSVWTAAMNMLSSESFKTSRYPTVCSDAAYVIFNKNAKECTGNFFIDEQILLEEGKAADIDILSLDI</sequence>
<feature type="compositionally biased region" description="Acidic residues" evidence="2">
    <location>
        <begin position="71"/>
        <end position="80"/>
    </location>
</feature>
<dbReference type="SUPFAM" id="SSF54928">
    <property type="entry name" value="RNA-binding domain, RBD"/>
    <property type="match status" value="1"/>
</dbReference>
<keyword evidence="1" id="KW-0694">RNA-binding</keyword>
<feature type="compositionally biased region" description="Basic residues" evidence="2">
    <location>
        <begin position="263"/>
        <end position="278"/>
    </location>
</feature>
<evidence type="ECO:0000256" key="1">
    <source>
        <dbReference type="PROSITE-ProRule" id="PRU00176"/>
    </source>
</evidence>
<feature type="region of interest" description="Disordered" evidence="2">
    <location>
        <begin position="70"/>
        <end position="103"/>
    </location>
</feature>
<feature type="region of interest" description="Disordered" evidence="2">
    <location>
        <begin position="199"/>
        <end position="312"/>
    </location>
</feature>
<evidence type="ECO:0000313" key="4">
    <source>
        <dbReference type="EMBL" id="KAK4336659.1"/>
    </source>
</evidence>
<dbReference type="InterPro" id="IPR035979">
    <property type="entry name" value="RBD_domain_sf"/>
</dbReference>
<evidence type="ECO:0000259" key="3">
    <source>
        <dbReference type="PROSITE" id="PS50102"/>
    </source>
</evidence>
<name>A0AAE1QMU3_9SOLA</name>